<name>A0AA47NTY1_MERPO</name>
<organism evidence="1 2">
    <name type="scientific">Merluccius polli</name>
    <name type="common">Benguela hake</name>
    <name type="synonym">Merluccius cadenati</name>
    <dbReference type="NCBI Taxonomy" id="89951"/>
    <lineage>
        <taxon>Eukaryota</taxon>
        <taxon>Metazoa</taxon>
        <taxon>Chordata</taxon>
        <taxon>Craniata</taxon>
        <taxon>Vertebrata</taxon>
        <taxon>Euteleostomi</taxon>
        <taxon>Actinopterygii</taxon>
        <taxon>Neopterygii</taxon>
        <taxon>Teleostei</taxon>
        <taxon>Neoteleostei</taxon>
        <taxon>Acanthomorphata</taxon>
        <taxon>Zeiogadaria</taxon>
        <taxon>Gadariae</taxon>
        <taxon>Gadiformes</taxon>
        <taxon>Gadoidei</taxon>
        <taxon>Merlucciidae</taxon>
        <taxon>Merluccius</taxon>
    </lineage>
</organism>
<accession>A0AA47NTY1</accession>
<dbReference type="EMBL" id="JAOPHQ010005234">
    <property type="protein sequence ID" value="KAK0136102.1"/>
    <property type="molecule type" value="Genomic_DNA"/>
</dbReference>
<sequence>MEASMSFRSIKNDELPRGTKSTTWYSFGINGERNGVVCDIQENSKRRAEFKDCVAFIERQSQVVLDHIFDLTDNKGMLKAKKTKRLPLKLNSRGSSFATTVAAMSEWSEHQQDKSKILQMILKEALFIL</sequence>
<reference evidence="1" key="1">
    <citation type="journal article" date="2023" name="Front. Mar. Sci.">
        <title>A new Merluccius polli reference genome to investigate the effects of global change in West African waters.</title>
        <authorList>
            <person name="Mateo J.L."/>
            <person name="Blanco-Fernandez C."/>
            <person name="Garcia-Vazquez E."/>
            <person name="Machado-Schiaffino G."/>
        </authorList>
    </citation>
    <scope>NUCLEOTIDE SEQUENCE</scope>
    <source>
        <strain evidence="1">C29</strain>
        <tissue evidence="1">Fin</tissue>
    </source>
</reference>
<keyword evidence="2" id="KW-1185">Reference proteome</keyword>
<comment type="caution">
    <text evidence="1">The sequence shown here is derived from an EMBL/GenBank/DDBJ whole genome shotgun (WGS) entry which is preliminary data.</text>
</comment>
<evidence type="ECO:0000313" key="1">
    <source>
        <dbReference type="EMBL" id="KAK0136102.1"/>
    </source>
</evidence>
<dbReference type="AlphaFoldDB" id="A0AA47NTY1"/>
<proteinExistence type="predicted"/>
<dbReference type="Proteomes" id="UP001174136">
    <property type="component" value="Unassembled WGS sequence"/>
</dbReference>
<evidence type="ECO:0000313" key="2">
    <source>
        <dbReference type="Proteomes" id="UP001174136"/>
    </source>
</evidence>
<gene>
    <name evidence="1" type="ORF">N1851_028001</name>
</gene>
<protein>
    <submittedName>
        <fullName evidence="1">Uncharacterized protein</fullName>
    </submittedName>
</protein>